<dbReference type="EMBL" id="WNCL01000012">
    <property type="protein sequence ID" value="MTU43042.1"/>
    <property type="molecule type" value="Genomic_DNA"/>
</dbReference>
<accession>A0A6I3S0H3</accession>
<reference evidence="1 2" key="1">
    <citation type="journal article" date="2019" name="Nat. Med.">
        <title>A library of human gut bacterial isolates paired with longitudinal multiomics data enables mechanistic microbiome research.</title>
        <authorList>
            <person name="Poyet M."/>
            <person name="Groussin M."/>
            <person name="Gibbons S.M."/>
            <person name="Avila-Pacheco J."/>
            <person name="Jiang X."/>
            <person name="Kearney S.M."/>
            <person name="Perrotta A.R."/>
            <person name="Berdy B."/>
            <person name="Zhao S."/>
            <person name="Lieberman T.D."/>
            <person name="Swanson P.K."/>
            <person name="Smith M."/>
            <person name="Roesemann S."/>
            <person name="Alexander J.E."/>
            <person name="Rich S.A."/>
            <person name="Livny J."/>
            <person name="Vlamakis H."/>
            <person name="Clish C."/>
            <person name="Bullock K."/>
            <person name="Deik A."/>
            <person name="Scott J."/>
            <person name="Pierce K.A."/>
            <person name="Xavier R.J."/>
            <person name="Alm E.J."/>
        </authorList>
    </citation>
    <scope>NUCLEOTIDE SEQUENCE [LARGE SCALE GENOMIC DNA]</scope>
    <source>
        <strain evidence="1 2">BIOML-A2</strain>
    </source>
</reference>
<dbReference type="Proteomes" id="UP000462362">
    <property type="component" value="Unassembled WGS sequence"/>
</dbReference>
<dbReference type="AlphaFoldDB" id="A0A6I3S0H3"/>
<proteinExistence type="predicted"/>
<evidence type="ECO:0000313" key="1">
    <source>
        <dbReference type="EMBL" id="MTU43042.1"/>
    </source>
</evidence>
<protein>
    <submittedName>
        <fullName evidence="1">Uncharacterized protein</fullName>
    </submittedName>
</protein>
<gene>
    <name evidence="1" type="ORF">GMD42_05290</name>
</gene>
<evidence type="ECO:0000313" key="2">
    <source>
        <dbReference type="Proteomes" id="UP000462362"/>
    </source>
</evidence>
<organism evidence="1 2">
    <name type="scientific">Parasutterella excrementihominis</name>
    <dbReference type="NCBI Taxonomy" id="487175"/>
    <lineage>
        <taxon>Bacteria</taxon>
        <taxon>Pseudomonadati</taxon>
        <taxon>Pseudomonadota</taxon>
        <taxon>Betaproteobacteria</taxon>
        <taxon>Burkholderiales</taxon>
        <taxon>Sutterellaceae</taxon>
        <taxon>Parasutterella</taxon>
    </lineage>
</organism>
<name>A0A6I3S0H3_9BURK</name>
<sequence length="63" mass="6836">MFLKEVSGFLFLVGFCCLAVGTLSLFSESRENINFISPLMVLTAVIFFMLSFAGFSDGSGGRL</sequence>
<dbReference type="RefSeq" id="WP_155166013.1">
    <property type="nucleotide sequence ID" value="NZ_CAOKAR010000154.1"/>
</dbReference>
<comment type="caution">
    <text evidence="1">The sequence shown here is derived from an EMBL/GenBank/DDBJ whole genome shotgun (WGS) entry which is preliminary data.</text>
</comment>